<feature type="transmembrane region" description="Helical" evidence="6">
    <location>
        <begin position="265"/>
        <end position="285"/>
    </location>
</feature>
<feature type="transmembrane region" description="Helical" evidence="6">
    <location>
        <begin position="97"/>
        <end position="114"/>
    </location>
</feature>
<feature type="transmembrane region" description="Helical" evidence="6">
    <location>
        <begin position="297"/>
        <end position="317"/>
    </location>
</feature>
<dbReference type="InterPro" id="IPR018076">
    <property type="entry name" value="T2SS_GspF_dom"/>
</dbReference>
<keyword evidence="4 6" id="KW-1133">Transmembrane helix</keyword>
<evidence type="ECO:0000256" key="2">
    <source>
        <dbReference type="ARBA" id="ARBA00022475"/>
    </source>
</evidence>
<proteinExistence type="predicted"/>
<organism evidence="8 9">
    <name type="scientific">Devosia albogilva</name>
    <dbReference type="NCBI Taxonomy" id="429726"/>
    <lineage>
        <taxon>Bacteria</taxon>
        <taxon>Pseudomonadati</taxon>
        <taxon>Pseudomonadota</taxon>
        <taxon>Alphaproteobacteria</taxon>
        <taxon>Hyphomicrobiales</taxon>
        <taxon>Devosiaceae</taxon>
        <taxon>Devosia</taxon>
    </lineage>
</organism>
<dbReference type="PANTHER" id="PTHR35007:SF1">
    <property type="entry name" value="PILUS ASSEMBLY PROTEIN"/>
    <property type="match status" value="1"/>
</dbReference>
<evidence type="ECO:0000256" key="4">
    <source>
        <dbReference type="ARBA" id="ARBA00022989"/>
    </source>
</evidence>
<keyword evidence="3 6" id="KW-0812">Transmembrane</keyword>
<feature type="transmembrane region" description="Helical" evidence="6">
    <location>
        <begin position="120"/>
        <end position="138"/>
    </location>
</feature>
<protein>
    <submittedName>
        <fullName evidence="8">Type II secretion system F family protein</fullName>
    </submittedName>
</protein>
<feature type="domain" description="Type II secretion system protein GspF" evidence="7">
    <location>
        <begin position="160"/>
        <end position="281"/>
    </location>
</feature>
<evidence type="ECO:0000313" key="8">
    <source>
        <dbReference type="EMBL" id="MFD2648423.1"/>
    </source>
</evidence>
<gene>
    <name evidence="8" type="ORF">ACFSX5_11525</name>
</gene>
<evidence type="ECO:0000256" key="1">
    <source>
        <dbReference type="ARBA" id="ARBA00004651"/>
    </source>
</evidence>
<evidence type="ECO:0000259" key="7">
    <source>
        <dbReference type="Pfam" id="PF00482"/>
    </source>
</evidence>
<dbReference type="Gene3D" id="1.20.81.30">
    <property type="entry name" value="Type II secretion system (T2SS), domain F"/>
    <property type="match status" value="1"/>
</dbReference>
<comment type="subcellular location">
    <subcellularLocation>
        <location evidence="1">Cell membrane</location>
        <topology evidence="1">Multi-pass membrane protein</topology>
    </subcellularLocation>
</comment>
<keyword evidence="5 6" id="KW-0472">Membrane</keyword>
<reference evidence="9" key="1">
    <citation type="journal article" date="2019" name="Int. J. Syst. Evol. Microbiol.">
        <title>The Global Catalogue of Microorganisms (GCM) 10K type strain sequencing project: providing services to taxonomists for standard genome sequencing and annotation.</title>
        <authorList>
            <consortium name="The Broad Institute Genomics Platform"/>
            <consortium name="The Broad Institute Genome Sequencing Center for Infectious Disease"/>
            <person name="Wu L."/>
            <person name="Ma J."/>
        </authorList>
    </citation>
    <scope>NUCLEOTIDE SEQUENCE [LARGE SCALE GENOMIC DNA]</scope>
    <source>
        <strain evidence="9">CCM 7427</strain>
    </source>
</reference>
<keyword evidence="2" id="KW-1003">Cell membrane</keyword>
<dbReference type="InterPro" id="IPR042094">
    <property type="entry name" value="T2SS_GspF_sf"/>
</dbReference>
<dbReference type="Pfam" id="PF00482">
    <property type="entry name" value="T2SSF"/>
    <property type="match status" value="1"/>
</dbReference>
<keyword evidence="9" id="KW-1185">Reference proteome</keyword>
<dbReference type="Proteomes" id="UP001597521">
    <property type="component" value="Unassembled WGS sequence"/>
</dbReference>
<sequence length="324" mass="35751">MTTLLVALLAMITVGAAGYALVPSAFGSSRAKKRMQQFQGDVRANRLEASTTRTREERRRNVQQALKQQSDALNAKKRLTLPQLIFQAGLSTQPRTFIRNSVIFGVVAFLVLILVQVPWFFAAVFAVAGAYVLPRMYLNFRRRRYQDRFLDELPNAVEAIVRGVKTGLPLNDTVRLVARDAKEPVKSEFGRVLDQQAFGLSMTEAVQVLLERVPLPEVNFFVVVISVQQQAGGNLSEALGNLARVLRNRKKMKLKVKAMSSEAKASAGIIGSLPFVVATLVSIMSPTYLQPLFTTPVGLVCLGASALMLAMGVFVMVRMVKFDF</sequence>
<name>A0ABW5QLD9_9HYPH</name>
<evidence type="ECO:0000256" key="3">
    <source>
        <dbReference type="ARBA" id="ARBA00022692"/>
    </source>
</evidence>
<evidence type="ECO:0000256" key="6">
    <source>
        <dbReference type="SAM" id="Phobius"/>
    </source>
</evidence>
<evidence type="ECO:0000256" key="5">
    <source>
        <dbReference type="ARBA" id="ARBA00023136"/>
    </source>
</evidence>
<comment type="caution">
    <text evidence="8">The sequence shown here is derived from an EMBL/GenBank/DDBJ whole genome shotgun (WGS) entry which is preliminary data.</text>
</comment>
<evidence type="ECO:0000313" key="9">
    <source>
        <dbReference type="Proteomes" id="UP001597521"/>
    </source>
</evidence>
<dbReference type="PANTHER" id="PTHR35007">
    <property type="entry name" value="INTEGRAL MEMBRANE PROTEIN-RELATED"/>
    <property type="match status" value="1"/>
</dbReference>
<feature type="transmembrane region" description="Helical" evidence="6">
    <location>
        <begin position="6"/>
        <end position="26"/>
    </location>
</feature>
<dbReference type="RefSeq" id="WP_386833593.1">
    <property type="nucleotide sequence ID" value="NZ_JBHUNP010000001.1"/>
</dbReference>
<accession>A0ABW5QLD9</accession>
<dbReference type="EMBL" id="JBHUNP010000001">
    <property type="protein sequence ID" value="MFD2648423.1"/>
    <property type="molecule type" value="Genomic_DNA"/>
</dbReference>